<gene>
    <name evidence="1" type="ORF">EJP77_04005</name>
</gene>
<dbReference type="OrthoDB" id="2988117at2"/>
<comment type="caution">
    <text evidence="1">The sequence shown here is derived from an EMBL/GenBank/DDBJ whole genome shotgun (WGS) entry which is preliminary data.</text>
</comment>
<sequence>MSMQADGFLMVIIAAFLLFLIYRSVQSWLRKPAVLRRGLQFELNEDIADHPEVDLLREHGYEVISGKLRVPLTFMVNHTKLNSRLFIDYVATRDDELYLVRTARARQPIEWTGSGIRKELLPFLLLYPDCSGLLYIDAEHSEIKVILLDSDDE</sequence>
<proteinExistence type="predicted"/>
<organism evidence="1 2">
    <name type="scientific">Paenibacillus zeisoli</name>
    <dbReference type="NCBI Taxonomy" id="2496267"/>
    <lineage>
        <taxon>Bacteria</taxon>
        <taxon>Bacillati</taxon>
        <taxon>Bacillota</taxon>
        <taxon>Bacilli</taxon>
        <taxon>Bacillales</taxon>
        <taxon>Paenibacillaceae</taxon>
        <taxon>Paenibacillus</taxon>
    </lineage>
</organism>
<dbReference type="AlphaFoldDB" id="A0A3S1BC70"/>
<name>A0A3S1BC70_9BACL</name>
<evidence type="ECO:0000313" key="1">
    <source>
        <dbReference type="EMBL" id="RUT36161.1"/>
    </source>
</evidence>
<dbReference type="Proteomes" id="UP000272464">
    <property type="component" value="Unassembled WGS sequence"/>
</dbReference>
<reference evidence="1 2" key="1">
    <citation type="submission" date="2018-12" db="EMBL/GenBank/DDBJ databases">
        <authorList>
            <person name="Sun L."/>
            <person name="Chen Z."/>
        </authorList>
    </citation>
    <scope>NUCLEOTIDE SEQUENCE [LARGE SCALE GENOMIC DNA]</scope>
    <source>
        <strain evidence="1 2">3-5-3</strain>
    </source>
</reference>
<dbReference type="EMBL" id="RZNX01000001">
    <property type="protein sequence ID" value="RUT36161.1"/>
    <property type="molecule type" value="Genomic_DNA"/>
</dbReference>
<accession>A0A3S1BC70</accession>
<keyword evidence="2" id="KW-1185">Reference proteome</keyword>
<dbReference type="RefSeq" id="WP_127197856.1">
    <property type="nucleotide sequence ID" value="NZ_RZNX01000001.1"/>
</dbReference>
<protein>
    <submittedName>
        <fullName evidence="1">Uncharacterized protein</fullName>
    </submittedName>
</protein>
<evidence type="ECO:0000313" key="2">
    <source>
        <dbReference type="Proteomes" id="UP000272464"/>
    </source>
</evidence>